<organism evidence="1 2">
    <name type="scientific">Lindgomyces ingoldianus</name>
    <dbReference type="NCBI Taxonomy" id="673940"/>
    <lineage>
        <taxon>Eukaryota</taxon>
        <taxon>Fungi</taxon>
        <taxon>Dikarya</taxon>
        <taxon>Ascomycota</taxon>
        <taxon>Pezizomycotina</taxon>
        <taxon>Dothideomycetes</taxon>
        <taxon>Pleosporomycetidae</taxon>
        <taxon>Pleosporales</taxon>
        <taxon>Lindgomycetaceae</taxon>
        <taxon>Lindgomyces</taxon>
    </lineage>
</organism>
<accession>A0ACB6RET7</accession>
<sequence>MSFCKNSIRAFSRHRIPSQGSSTFKSLLPFLYQTATIQQWNPVTSLVSHRFTSSRYRHYDDIPFESSESLPPSIDGSEAARPRKTTITSTERAAFQKLYRKVKVESEPDYDIPFVSSSDRDRIFDEYSDEDDNADTAGSDLDSVFDAVLAGIPPGSSTQRSRPRKPFENLETLAKSILKPEVEEVKGKSREQALEEAARIKSIREEEKKRVVELLDRVQTDREIWEVLQREVFDMIKKLDLDGLNASIAPKKKHVKKAKPVLEAEHSGTIFESLNPNPTTGIATPLQPPSRQNVAEIDPRILFPNYPTLLIYAVHLLRRHFPSSPLPLTILPTIKSLGRSSYALGATTALYNLLIRTAWLQHSSYDYIDELLTDMDNGGIEFDLGTLDLLNKILFEYNEVRGGKFGHLIREVWNLEQFHEGARKLDGWRGVARQRLGAWAGKRAREGSLIRKYEEPGSSSLRGPRDEIGVEPGIEEEGRGVSFERQSTPRWKHVAQKSRSISAIRQGREEAKNAP</sequence>
<protein>
    <submittedName>
        <fullName evidence="1">Uncharacterized protein</fullName>
    </submittedName>
</protein>
<evidence type="ECO:0000313" key="1">
    <source>
        <dbReference type="EMBL" id="KAF2477859.1"/>
    </source>
</evidence>
<keyword evidence="2" id="KW-1185">Reference proteome</keyword>
<comment type="caution">
    <text evidence="1">The sequence shown here is derived from an EMBL/GenBank/DDBJ whole genome shotgun (WGS) entry which is preliminary data.</text>
</comment>
<name>A0ACB6RET7_9PLEO</name>
<evidence type="ECO:0000313" key="2">
    <source>
        <dbReference type="Proteomes" id="UP000799755"/>
    </source>
</evidence>
<gene>
    <name evidence="1" type="ORF">BDR25DRAFT_299628</name>
</gene>
<reference evidence="1" key="1">
    <citation type="journal article" date="2020" name="Stud. Mycol.">
        <title>101 Dothideomycetes genomes: a test case for predicting lifestyles and emergence of pathogens.</title>
        <authorList>
            <person name="Haridas S."/>
            <person name="Albert R."/>
            <person name="Binder M."/>
            <person name="Bloem J."/>
            <person name="Labutti K."/>
            <person name="Salamov A."/>
            <person name="Andreopoulos B."/>
            <person name="Baker S."/>
            <person name="Barry K."/>
            <person name="Bills G."/>
            <person name="Bluhm B."/>
            <person name="Cannon C."/>
            <person name="Castanera R."/>
            <person name="Culley D."/>
            <person name="Daum C."/>
            <person name="Ezra D."/>
            <person name="Gonzalez J."/>
            <person name="Henrissat B."/>
            <person name="Kuo A."/>
            <person name="Liang C."/>
            <person name="Lipzen A."/>
            <person name="Lutzoni F."/>
            <person name="Magnuson J."/>
            <person name="Mondo S."/>
            <person name="Nolan M."/>
            <person name="Ohm R."/>
            <person name="Pangilinan J."/>
            <person name="Park H.-J."/>
            <person name="Ramirez L."/>
            <person name="Alfaro M."/>
            <person name="Sun H."/>
            <person name="Tritt A."/>
            <person name="Yoshinaga Y."/>
            <person name="Zwiers L.-H."/>
            <person name="Turgeon B."/>
            <person name="Goodwin S."/>
            <person name="Spatafora J."/>
            <person name="Crous P."/>
            <person name="Grigoriev I."/>
        </authorList>
    </citation>
    <scope>NUCLEOTIDE SEQUENCE</scope>
    <source>
        <strain evidence="1">ATCC 200398</strain>
    </source>
</reference>
<dbReference type="Proteomes" id="UP000799755">
    <property type="component" value="Unassembled WGS sequence"/>
</dbReference>
<proteinExistence type="predicted"/>
<dbReference type="EMBL" id="MU003492">
    <property type="protein sequence ID" value="KAF2477859.1"/>
    <property type="molecule type" value="Genomic_DNA"/>
</dbReference>